<gene>
    <name evidence="1" type="ORF">AaeL_AAEL015241</name>
</gene>
<protein>
    <submittedName>
        <fullName evidence="1">AAEL015241-PA</fullName>
    </submittedName>
    <submittedName>
        <fullName evidence="2">AAEL015241-PB</fullName>
    </submittedName>
</protein>
<accession>A6KWB5</accession>
<dbReference type="HOGENOM" id="CLU_3144086_0_0_1"/>
<sequence>MLEREVADVEMKPSRYLAEMNTYQKESWQSLARRRWTRKNLVRHSAERY</sequence>
<organism evidence="1 3">
    <name type="scientific">Aedes aegypti</name>
    <name type="common">Yellowfever mosquito</name>
    <name type="synonym">Culex aegypti</name>
    <dbReference type="NCBI Taxonomy" id="7159"/>
    <lineage>
        <taxon>Eukaryota</taxon>
        <taxon>Metazoa</taxon>
        <taxon>Ecdysozoa</taxon>
        <taxon>Arthropoda</taxon>
        <taxon>Hexapoda</taxon>
        <taxon>Insecta</taxon>
        <taxon>Pterygota</taxon>
        <taxon>Neoptera</taxon>
        <taxon>Endopterygota</taxon>
        <taxon>Diptera</taxon>
        <taxon>Nematocera</taxon>
        <taxon>Culicoidea</taxon>
        <taxon>Culicidae</taxon>
        <taxon>Culicinae</taxon>
        <taxon>Aedini</taxon>
        <taxon>Aedes</taxon>
        <taxon>Stegomyia</taxon>
    </lineage>
</organism>
<evidence type="ECO:0000313" key="2">
    <source>
        <dbReference type="EMBL" id="EAT32468.1"/>
    </source>
</evidence>
<evidence type="ECO:0000313" key="3">
    <source>
        <dbReference type="Proteomes" id="UP000682892"/>
    </source>
</evidence>
<dbReference type="EMBL" id="CH899810">
    <property type="protein sequence ID" value="EAT32467.1"/>
    <property type="molecule type" value="Genomic_DNA"/>
</dbReference>
<reference evidence="1" key="1">
    <citation type="submission" date="2005-10" db="EMBL/GenBank/DDBJ databases">
        <authorList>
            <person name="Loftus B.J."/>
            <person name="Nene V.M."/>
            <person name="Hannick L.I."/>
            <person name="Bidwell S."/>
            <person name="Haas B."/>
            <person name="Amedeo P."/>
            <person name="Orvis J."/>
            <person name="Wortman J.R."/>
            <person name="White O.R."/>
            <person name="Salzberg S."/>
            <person name="Shumway M."/>
            <person name="Koo H."/>
            <person name="Zhao Y."/>
            <person name="Holmes M."/>
            <person name="Miller J."/>
            <person name="Schatz M."/>
            <person name="Pop M."/>
            <person name="Pai G."/>
            <person name="Utterback T."/>
            <person name="Rogers Y.-H."/>
            <person name="Kravitz S."/>
            <person name="Fraser C.M."/>
        </authorList>
    </citation>
    <scope>NUCLEOTIDE SEQUENCE</scope>
    <source>
        <strain evidence="1">Liverpool</strain>
    </source>
</reference>
<name>Q1DH35_AEDAE</name>
<evidence type="ECO:0000313" key="1">
    <source>
        <dbReference type="EMBL" id="EAT32467.1"/>
    </source>
</evidence>
<dbReference type="PaxDb" id="7159-AAEL015241-PB"/>
<accession>Q1DH35</accession>
<dbReference type="Proteomes" id="UP000682892">
    <property type="component" value="Unassembled WGS sequence"/>
</dbReference>
<reference evidence="1" key="2">
    <citation type="journal article" date="2007" name="Science">
        <title>Genome sequence of Aedes aegypti, a major arbovirus vector.</title>
        <authorList>
            <person name="Nene V."/>
            <person name="Wortman J.R."/>
            <person name="Lawson D."/>
            <person name="Haas B."/>
            <person name="Kodira C."/>
            <person name="Tu Z.J."/>
            <person name="Loftus B."/>
            <person name="Xi Z."/>
            <person name="Megy K."/>
            <person name="Grabherr M."/>
            <person name="Ren Q."/>
            <person name="Zdobnov E.M."/>
            <person name="Lobo N.F."/>
            <person name="Campbell K.S."/>
            <person name="Brown S.E."/>
            <person name="Bonaldo M.F."/>
            <person name="Zhu J."/>
            <person name="Sinkins S.P."/>
            <person name="Hogenkamp D.G."/>
            <person name="Amedeo P."/>
            <person name="Arensburger P."/>
            <person name="Atkinson P.W."/>
            <person name="Bidwell S."/>
            <person name="Biedler J."/>
            <person name="Birney E."/>
            <person name="Bruggner R.V."/>
            <person name="Costas J."/>
            <person name="Coy M.R."/>
            <person name="Crabtree J."/>
            <person name="Crawford M."/>
            <person name="Debruyn B."/>
            <person name="Decaprio D."/>
            <person name="Eiglmeier K."/>
            <person name="Eisenstadt E."/>
            <person name="El-Dorry H."/>
            <person name="Gelbart W.M."/>
            <person name="Gomes S.L."/>
            <person name="Hammond M."/>
            <person name="Hannick L.I."/>
            <person name="Hogan J.R."/>
            <person name="Holmes M.H."/>
            <person name="Jaffe D."/>
            <person name="Johnston J.S."/>
            <person name="Kennedy R.C."/>
            <person name="Koo H."/>
            <person name="Kravitz S."/>
            <person name="Kriventseva E.V."/>
            <person name="Kulp D."/>
            <person name="Labutti K."/>
            <person name="Lee E."/>
            <person name="Li S."/>
            <person name="Lovin D.D."/>
            <person name="Mao C."/>
            <person name="Mauceli E."/>
            <person name="Menck C.F."/>
            <person name="Miller J.R."/>
            <person name="Montgomery P."/>
            <person name="Mori A."/>
            <person name="Nascimento A.L."/>
            <person name="Naveira H.F."/>
            <person name="Nusbaum C."/>
            <person name="O'leary S."/>
            <person name="Orvis J."/>
            <person name="Pertea M."/>
            <person name="Quesneville H."/>
            <person name="Reidenbach K.R."/>
            <person name="Rogers Y.H."/>
            <person name="Roth C.W."/>
            <person name="Schneider J.R."/>
            <person name="Schatz M."/>
            <person name="Shumway M."/>
            <person name="Stanke M."/>
            <person name="Stinson E.O."/>
            <person name="Tubio J.M."/>
            <person name="Vanzee J.P."/>
            <person name="Verjovski-Almeida S."/>
            <person name="Werner D."/>
            <person name="White O."/>
            <person name="Wyder S."/>
            <person name="Zeng Q."/>
            <person name="Zhao Q."/>
            <person name="Zhao Y."/>
            <person name="Hill C.A."/>
            <person name="Raikhel A.S."/>
            <person name="Soares M.B."/>
            <person name="Knudson D.L."/>
            <person name="Lee N.H."/>
            <person name="Galagan J."/>
            <person name="Salzberg S.L."/>
            <person name="Paulsen I.T."/>
            <person name="Dimopoulos G."/>
            <person name="Collins F.H."/>
            <person name="Birren B."/>
            <person name="Fraser-Liggett C.M."/>
            <person name="Severson D.W."/>
        </authorList>
    </citation>
    <scope>NUCLEOTIDE SEQUENCE [LARGE SCALE GENOMIC DNA]</scope>
    <source>
        <strain evidence="1">Liverpool</strain>
    </source>
</reference>
<dbReference type="AlphaFoldDB" id="Q1DH35"/>
<proteinExistence type="predicted"/>
<dbReference type="EMBL" id="CH899810">
    <property type="protein sequence ID" value="EAT32468.1"/>
    <property type="molecule type" value="Genomic_DNA"/>
</dbReference>
<reference evidence="1" key="3">
    <citation type="submission" date="2012-09" db="EMBL/GenBank/DDBJ databases">
        <authorList>
            <consortium name="VectorBase"/>
        </authorList>
    </citation>
    <scope>NUCLEOTIDE SEQUENCE</scope>
    <source>
        <strain evidence="1">Liverpool</strain>
    </source>
</reference>